<proteinExistence type="predicted"/>
<evidence type="ECO:0000313" key="2">
    <source>
        <dbReference type="Proteomes" id="UP001156881"/>
    </source>
</evidence>
<protein>
    <submittedName>
        <fullName evidence="1">Uncharacterized protein</fullName>
    </submittedName>
</protein>
<reference evidence="2" key="1">
    <citation type="journal article" date="2019" name="Int. J. Syst. Evol. Microbiol.">
        <title>The Global Catalogue of Microorganisms (GCM) 10K type strain sequencing project: providing services to taxonomists for standard genome sequencing and annotation.</title>
        <authorList>
            <consortium name="The Broad Institute Genomics Platform"/>
            <consortium name="The Broad Institute Genome Sequencing Center for Infectious Disease"/>
            <person name="Wu L."/>
            <person name="Ma J."/>
        </authorList>
    </citation>
    <scope>NUCLEOTIDE SEQUENCE [LARGE SCALE GENOMIC DNA]</scope>
    <source>
        <strain evidence="2">NBRC 107710</strain>
    </source>
</reference>
<comment type="caution">
    <text evidence="1">The sequence shown here is derived from an EMBL/GenBank/DDBJ whole genome shotgun (WGS) entry which is preliminary data.</text>
</comment>
<keyword evidence="2" id="KW-1185">Reference proteome</keyword>
<dbReference type="EMBL" id="BSPG01000005">
    <property type="protein sequence ID" value="GLS43421.1"/>
    <property type="molecule type" value="Genomic_DNA"/>
</dbReference>
<sequence length="59" mass="6002">MIAVTINGEAMAPFGVSAAVTRVGRGGAIKAWALGSVLMARTLSHSAHLTGAPQETVRL</sequence>
<dbReference type="Proteomes" id="UP001156881">
    <property type="component" value="Unassembled WGS sequence"/>
</dbReference>
<accession>A0ABQ6D119</accession>
<gene>
    <name evidence="1" type="ORF">GCM10007884_14060</name>
</gene>
<name>A0ABQ6D119_9HYPH</name>
<evidence type="ECO:0000313" key="1">
    <source>
        <dbReference type="EMBL" id="GLS43421.1"/>
    </source>
</evidence>
<organism evidence="1 2">
    <name type="scientific">Methylobacterium brachythecii</name>
    <dbReference type="NCBI Taxonomy" id="1176177"/>
    <lineage>
        <taxon>Bacteria</taxon>
        <taxon>Pseudomonadati</taxon>
        <taxon>Pseudomonadota</taxon>
        <taxon>Alphaproteobacteria</taxon>
        <taxon>Hyphomicrobiales</taxon>
        <taxon>Methylobacteriaceae</taxon>
        <taxon>Methylobacterium</taxon>
    </lineage>
</organism>